<organism evidence="2 3">
    <name type="scientific">Actinopolyspora saharensis</name>
    <dbReference type="NCBI Taxonomy" id="995062"/>
    <lineage>
        <taxon>Bacteria</taxon>
        <taxon>Bacillati</taxon>
        <taxon>Actinomycetota</taxon>
        <taxon>Actinomycetes</taxon>
        <taxon>Actinopolysporales</taxon>
        <taxon>Actinopolysporaceae</taxon>
        <taxon>Actinopolyspora</taxon>
    </lineage>
</organism>
<feature type="compositionally biased region" description="Basic and acidic residues" evidence="1">
    <location>
        <begin position="580"/>
        <end position="591"/>
    </location>
</feature>
<reference evidence="3" key="1">
    <citation type="submission" date="2016-10" db="EMBL/GenBank/DDBJ databases">
        <authorList>
            <person name="Varghese N."/>
            <person name="Submissions S."/>
        </authorList>
    </citation>
    <scope>NUCLEOTIDE SEQUENCE [LARGE SCALE GENOMIC DNA]</scope>
    <source>
        <strain evidence="3">DSM 45459</strain>
    </source>
</reference>
<dbReference type="AlphaFoldDB" id="A0A1H1DMB3"/>
<protein>
    <submittedName>
        <fullName evidence="2">Uncharacterized protein</fullName>
    </submittedName>
</protein>
<feature type="region of interest" description="Disordered" evidence="1">
    <location>
        <begin position="432"/>
        <end position="806"/>
    </location>
</feature>
<feature type="region of interest" description="Disordered" evidence="1">
    <location>
        <begin position="358"/>
        <end position="402"/>
    </location>
</feature>
<feature type="compositionally biased region" description="Basic and acidic residues" evidence="1">
    <location>
        <begin position="780"/>
        <end position="798"/>
    </location>
</feature>
<evidence type="ECO:0000313" key="3">
    <source>
        <dbReference type="Proteomes" id="UP000199301"/>
    </source>
</evidence>
<accession>A0A1H1DMB3</accession>
<feature type="compositionally biased region" description="Low complexity" evidence="1">
    <location>
        <begin position="688"/>
        <end position="701"/>
    </location>
</feature>
<name>A0A1H1DMB3_9ACTN</name>
<dbReference type="EMBL" id="FNKO01000002">
    <property type="protein sequence ID" value="SDQ77379.1"/>
    <property type="molecule type" value="Genomic_DNA"/>
</dbReference>
<feature type="compositionally biased region" description="Low complexity" evidence="1">
    <location>
        <begin position="441"/>
        <end position="453"/>
    </location>
</feature>
<feature type="compositionally biased region" description="Basic and acidic residues" evidence="1">
    <location>
        <begin position="455"/>
        <end position="478"/>
    </location>
</feature>
<evidence type="ECO:0000313" key="2">
    <source>
        <dbReference type="EMBL" id="SDQ77379.1"/>
    </source>
</evidence>
<evidence type="ECO:0000256" key="1">
    <source>
        <dbReference type="SAM" id="MobiDB-lite"/>
    </source>
</evidence>
<gene>
    <name evidence="2" type="ORF">SAMN04489718_2137</name>
</gene>
<dbReference type="STRING" id="995062.SAMN04489718_2137"/>
<feature type="compositionally biased region" description="Polar residues" evidence="1">
    <location>
        <begin position="365"/>
        <end position="381"/>
    </location>
</feature>
<keyword evidence="3" id="KW-1185">Reference proteome</keyword>
<sequence length="897" mass="95750">MARERGSRVSKPGWELLESAWQWRWRVPELALLLGNRATSLARETGDVEQRLRAEFIALFAANRLGRSVAGVERAIGALRDAEQAGLTELLDQLRVELACCARSSGSHDVASRVLHPLLEREAIPPQLRAHALLELCGALPMYRCSSERVDALDEADRLYAAETTHDQDTVRLLRARVDAVRAGHHRAHGELTTAIDAAARGLDFLDRLGDPAADSGGIRASLVLEQTQALLDLGRHGEAVRCSTDLLQQPLRAAAAAPVGWLRLALTTRVHLPAGQRQAALESLNEALGGARRHELLDLQAAVLNMLSNVHESAAELREALHCVREAYSADYRRRTMIEHARVRLLECFPGAENEASVGENHTIPRQQSVGEVSRASSEHTVPPRRAPEPAPPTSEQGNDTRQAARQLMDTLVKHGGVSDEAELAEAVGESFGRGPVARTSSSGGSPPTGSSFLEEHSDASSPRDAEWPRGEFDSPVRKQAPGGRRRRRDLPEGDSGGPSGIDEGFPGTGQEGGRSPEPSGQEIDAAVGFPTETPPEPGTPAEGTTPPPDESGVFAQDPAPGRSFASAPNIDDAGAARTAREEDVERDDLPSTDAEWPSAGETTTVLPVVPPAPTVDVDSPRSDSAQYWQHRPPDEPVPGSAGPSSQYGNGTPDPLAEEEHRSENPNHVPGETRGQRGQDPATASYGRDGSTGRRSSGRSFAEIKAALEAEQQGATRDRAGLGDPAPESGRSVGGRRRRAAPPTESTDTTSEVGPGESSAAAVGEKQPVHPAVTEELLEQSRDLIKDLPDLENRDSGGDDTDQAGLADLLAEALVAYQHGKQDTAAENGNDSVEPAPEQESTTSTGRYRGERSAEGGTSGWASEQSRTAEEPRSRRRHAAGEDEGGNAHTWTPQVR</sequence>
<proteinExistence type="predicted"/>
<feature type="region of interest" description="Disordered" evidence="1">
    <location>
        <begin position="821"/>
        <end position="897"/>
    </location>
</feature>
<dbReference type="Proteomes" id="UP000199301">
    <property type="component" value="Unassembled WGS sequence"/>
</dbReference>